<evidence type="ECO:0000256" key="1">
    <source>
        <dbReference type="ARBA" id="ARBA00004141"/>
    </source>
</evidence>
<feature type="transmembrane region" description="Helical" evidence="14">
    <location>
        <begin position="7"/>
        <end position="29"/>
    </location>
</feature>
<evidence type="ECO:0000256" key="11">
    <source>
        <dbReference type="ARBA" id="ARBA00023160"/>
    </source>
</evidence>
<comment type="catalytic activity">
    <reaction evidence="13 14">
        <text>a very-long-chain (3R)-3-hydroxyacyl-CoA = a very-long-chain (2E)-enoyl-CoA + H2O</text>
        <dbReference type="Rhea" id="RHEA:45812"/>
        <dbReference type="ChEBI" id="CHEBI:15377"/>
        <dbReference type="ChEBI" id="CHEBI:83728"/>
        <dbReference type="ChEBI" id="CHEBI:85440"/>
        <dbReference type="EC" id="4.2.1.134"/>
    </reaction>
</comment>
<reference evidence="15 16" key="1">
    <citation type="journal article" date="2017" name="Curr. Biol.">
        <title>Genome architecture and evolution of a unichromosomal asexual nematode.</title>
        <authorList>
            <person name="Fradin H."/>
            <person name="Zegar C."/>
            <person name="Gutwein M."/>
            <person name="Lucas J."/>
            <person name="Kovtun M."/>
            <person name="Corcoran D."/>
            <person name="Baugh L.R."/>
            <person name="Kiontke K."/>
            <person name="Gunsalus K."/>
            <person name="Fitch D.H."/>
            <person name="Piano F."/>
        </authorList>
    </citation>
    <scope>NUCLEOTIDE SEQUENCE [LARGE SCALE GENOMIC DNA]</scope>
    <source>
        <strain evidence="15">PF1309</strain>
    </source>
</reference>
<protein>
    <recommendedName>
        <fullName evidence="4 14">Very-long-chain (3R)-3-hydroxyacyl-CoA dehydratase</fullName>
        <ecNumber evidence="4 14">4.2.1.134</ecNumber>
    </recommendedName>
</protein>
<comment type="function">
    <text evidence="14">Catalyzes the third of the four reactions of the long-chain fatty acids elongation cycle. This endoplasmic reticulum-bound enzymatic process, allows the addition of two carbons to the chain of long- and very long-chain fatty acids/VLCFAs per cycle. This enzyme catalyzes the dehydration of the 3-hydroxyacyl-CoA intermediate into trans-2,3-enoyl-CoA, within each cycle of fatty acid elongation. Thereby, it participates to the production of VLCFAs of different chain lengths that are involved in multiple biological processes as precursors of membrane lipids and lipid mediators.</text>
</comment>
<evidence type="ECO:0000256" key="4">
    <source>
        <dbReference type="ARBA" id="ARBA00013122"/>
    </source>
</evidence>
<dbReference type="UniPathway" id="UPA00094"/>
<dbReference type="GO" id="GO:0042761">
    <property type="term" value="P:very long-chain fatty acid biosynthetic process"/>
    <property type="evidence" value="ECO:0007669"/>
    <property type="project" value="TreeGrafter"/>
</dbReference>
<evidence type="ECO:0000313" key="16">
    <source>
        <dbReference type="Proteomes" id="UP000218231"/>
    </source>
</evidence>
<dbReference type="STRING" id="2018661.A0A2A2KVG2"/>
<sequence length="219" mass="25063">MSNAKLYLFVYNAAQVLGWSIILIKTVFGLMEGLKWKDLYESVQLEVEIFQTAAILEVLHSVLGLVRSPLGTTLMQVSSRLALVWPILHVASSSRHSLGVPLLLLAWSITEVIRYSFYALSLFNSVPYFIIWLRYTTFIVLYPTGVTGELLTLFAGLPEIGREKYYTLEMPNPANMGISLWWLLFLASFTYIPGFPQLYFYMFSQRKKVLGTEPEKKKQ</sequence>
<evidence type="ECO:0000256" key="6">
    <source>
        <dbReference type="ARBA" id="ARBA00022692"/>
    </source>
</evidence>
<evidence type="ECO:0000256" key="2">
    <source>
        <dbReference type="ARBA" id="ARBA00005194"/>
    </source>
</evidence>
<dbReference type="EMBL" id="LIAE01007650">
    <property type="protein sequence ID" value="PAV77859.1"/>
    <property type="molecule type" value="Genomic_DNA"/>
</dbReference>
<keyword evidence="8 14" id="KW-1133">Transmembrane helix</keyword>
<comment type="similarity">
    <text evidence="3 14">Belongs to the very long-chain fatty acids dehydratase HACD family.</text>
</comment>
<name>A0A2A2KVG2_9BILA</name>
<evidence type="ECO:0000256" key="12">
    <source>
        <dbReference type="ARBA" id="ARBA00023239"/>
    </source>
</evidence>
<evidence type="ECO:0000313" key="15">
    <source>
        <dbReference type="EMBL" id="PAV77859.1"/>
    </source>
</evidence>
<feature type="transmembrane region" description="Helical" evidence="14">
    <location>
        <begin position="180"/>
        <end position="201"/>
    </location>
</feature>
<keyword evidence="9 14" id="KW-0443">Lipid metabolism</keyword>
<organism evidence="15 16">
    <name type="scientific">Diploscapter pachys</name>
    <dbReference type="NCBI Taxonomy" id="2018661"/>
    <lineage>
        <taxon>Eukaryota</taxon>
        <taxon>Metazoa</taxon>
        <taxon>Ecdysozoa</taxon>
        <taxon>Nematoda</taxon>
        <taxon>Chromadorea</taxon>
        <taxon>Rhabditida</taxon>
        <taxon>Rhabditina</taxon>
        <taxon>Rhabditomorpha</taxon>
        <taxon>Rhabditoidea</taxon>
        <taxon>Rhabditidae</taxon>
        <taxon>Diploscapter</taxon>
    </lineage>
</organism>
<comment type="subcellular location">
    <subcellularLocation>
        <location evidence="14">Endoplasmic reticulum membrane</location>
        <topology evidence="14">Multi-pass membrane protein</topology>
    </subcellularLocation>
    <subcellularLocation>
        <location evidence="1">Membrane</location>
        <topology evidence="1">Multi-pass membrane protein</topology>
    </subcellularLocation>
</comment>
<dbReference type="PANTHER" id="PTHR11035">
    <property type="entry name" value="VERY-LONG-CHAIN (3R)-3-HYDROXYACYL-COA DEHYDRATASE"/>
    <property type="match status" value="1"/>
</dbReference>
<dbReference type="PANTHER" id="PTHR11035:SF3">
    <property type="entry name" value="VERY-LONG-CHAIN (3R)-3-HYDROXYACYL-COA DEHYDRATASE"/>
    <property type="match status" value="1"/>
</dbReference>
<keyword evidence="12 14" id="KW-0456">Lyase</keyword>
<dbReference type="InterPro" id="IPR007482">
    <property type="entry name" value="Tyr_Pase-like_PTPLA"/>
</dbReference>
<evidence type="ECO:0000256" key="14">
    <source>
        <dbReference type="RuleBase" id="RU363109"/>
    </source>
</evidence>
<feature type="transmembrane region" description="Helical" evidence="14">
    <location>
        <begin position="115"/>
        <end position="133"/>
    </location>
</feature>
<evidence type="ECO:0000256" key="5">
    <source>
        <dbReference type="ARBA" id="ARBA00022516"/>
    </source>
</evidence>
<comment type="caution">
    <text evidence="15">The sequence shown here is derived from an EMBL/GenBank/DDBJ whole genome shotgun (WGS) entry which is preliminary data.</text>
</comment>
<gene>
    <name evidence="15" type="ORF">WR25_19986</name>
</gene>
<keyword evidence="7 14" id="KW-0276">Fatty acid metabolism</keyword>
<keyword evidence="6 14" id="KW-0812">Transmembrane</keyword>
<dbReference type="OrthoDB" id="46988at2759"/>
<dbReference type="GO" id="GO:0030148">
    <property type="term" value="P:sphingolipid biosynthetic process"/>
    <property type="evidence" value="ECO:0007669"/>
    <property type="project" value="TreeGrafter"/>
</dbReference>
<evidence type="ECO:0000256" key="13">
    <source>
        <dbReference type="ARBA" id="ARBA00036671"/>
    </source>
</evidence>
<dbReference type="Proteomes" id="UP000218231">
    <property type="component" value="Unassembled WGS sequence"/>
</dbReference>
<dbReference type="GO" id="GO:0102158">
    <property type="term" value="F:very-long-chain (3R)-3-hydroxyacyl-CoA dehydratase activity"/>
    <property type="evidence" value="ECO:0007669"/>
    <property type="project" value="UniProtKB-EC"/>
</dbReference>
<evidence type="ECO:0000256" key="3">
    <source>
        <dbReference type="ARBA" id="ARBA00007811"/>
    </source>
</evidence>
<dbReference type="GO" id="GO:0030497">
    <property type="term" value="P:fatty acid elongation"/>
    <property type="evidence" value="ECO:0007669"/>
    <property type="project" value="TreeGrafter"/>
</dbReference>
<keyword evidence="5 14" id="KW-0444">Lipid biosynthesis</keyword>
<evidence type="ECO:0000256" key="8">
    <source>
        <dbReference type="ARBA" id="ARBA00022989"/>
    </source>
</evidence>
<accession>A0A2A2KVG2</accession>
<keyword evidence="10 14" id="KW-0472">Membrane</keyword>
<dbReference type="EC" id="4.2.1.134" evidence="4 14"/>
<proteinExistence type="inferred from homology"/>
<evidence type="ECO:0000256" key="7">
    <source>
        <dbReference type="ARBA" id="ARBA00022832"/>
    </source>
</evidence>
<evidence type="ECO:0000256" key="10">
    <source>
        <dbReference type="ARBA" id="ARBA00023136"/>
    </source>
</evidence>
<comment type="caution">
    <text evidence="14">Lacks conserved residue(s) required for the propagation of feature annotation.</text>
</comment>
<keyword evidence="11 14" id="KW-0275">Fatty acid biosynthesis</keyword>
<comment type="pathway">
    <text evidence="2 14">Lipid metabolism; fatty acid biosynthesis.</text>
</comment>
<dbReference type="GO" id="GO:0005789">
    <property type="term" value="C:endoplasmic reticulum membrane"/>
    <property type="evidence" value="ECO:0007669"/>
    <property type="project" value="UniProtKB-SubCell"/>
</dbReference>
<evidence type="ECO:0000256" key="9">
    <source>
        <dbReference type="ARBA" id="ARBA00023098"/>
    </source>
</evidence>
<dbReference type="AlphaFoldDB" id="A0A2A2KVG2"/>
<feature type="transmembrane region" description="Helical" evidence="14">
    <location>
        <begin position="140"/>
        <end position="160"/>
    </location>
</feature>
<keyword evidence="14" id="KW-0256">Endoplasmic reticulum</keyword>
<dbReference type="Pfam" id="PF04387">
    <property type="entry name" value="PTPLA"/>
    <property type="match status" value="1"/>
</dbReference>
<keyword evidence="16" id="KW-1185">Reference proteome</keyword>